<evidence type="ECO:0000313" key="1">
    <source>
        <dbReference type="EMBL" id="JAC70838.1"/>
    </source>
</evidence>
<sequence length="59" mass="6528">MNSDNLLLAEGLVSKSYIQQGGQAIVRRQKLVKTLLSQRKLPVKVKIFDCKACGVFHVG</sequence>
<dbReference type="InterPro" id="IPR015421">
    <property type="entry name" value="PyrdxlP-dep_Trfase_major"/>
</dbReference>
<proteinExistence type="predicted"/>
<dbReference type="Gene3D" id="3.40.640.10">
    <property type="entry name" value="Type I PLP-dependent aspartate aminotransferase-like (Major domain)"/>
    <property type="match status" value="1"/>
</dbReference>
<protein>
    <submittedName>
        <fullName evidence="1">Uncharacterized protein</fullName>
    </submittedName>
</protein>
<dbReference type="EMBL" id="GBEZ01015315">
    <property type="protein sequence ID" value="JAC70838.1"/>
    <property type="molecule type" value="Transcribed_RNA"/>
</dbReference>
<reference evidence="1" key="1">
    <citation type="submission" date="2014-05" db="EMBL/GenBank/DDBJ databases">
        <title>The transcriptome of the halophilic microalga Tetraselmis sp. GSL018 isolated from the Great Salt Lake, Utah.</title>
        <authorList>
            <person name="Jinkerson R.E."/>
            <person name="D'Adamo S."/>
            <person name="Posewitz M.C."/>
        </authorList>
    </citation>
    <scope>NUCLEOTIDE SEQUENCE</scope>
    <source>
        <strain evidence="1">GSL018</strain>
    </source>
</reference>
<name>A0A061RFU1_9CHLO</name>
<accession>A0A061RFU1</accession>
<organism evidence="1">
    <name type="scientific">Tetraselmis sp. GSL018</name>
    <dbReference type="NCBI Taxonomy" id="582737"/>
    <lineage>
        <taxon>Eukaryota</taxon>
        <taxon>Viridiplantae</taxon>
        <taxon>Chlorophyta</taxon>
        <taxon>core chlorophytes</taxon>
        <taxon>Chlorodendrophyceae</taxon>
        <taxon>Chlorodendrales</taxon>
        <taxon>Chlorodendraceae</taxon>
        <taxon>Tetraselmis</taxon>
    </lineage>
</organism>
<dbReference type="AlphaFoldDB" id="A0A061RFU1"/>
<gene>
    <name evidence="1" type="ORF">TSPGSL018_3252</name>
</gene>